<dbReference type="AlphaFoldDB" id="A0A0G2HXY6"/>
<dbReference type="PANTHER" id="PTHR36578">
    <property type="entry name" value="CHROMOSOME 15, WHOLE GENOME SHOTGUN SEQUENCE"/>
    <property type="match status" value="1"/>
</dbReference>
<name>A0A0G2HXY6_9PEZI</name>
<dbReference type="Proteomes" id="UP000034680">
    <property type="component" value="Unassembled WGS sequence"/>
</dbReference>
<reference evidence="2 3" key="1">
    <citation type="submission" date="2015-05" db="EMBL/GenBank/DDBJ databases">
        <title>Distinctive expansion of gene families associated with plant cell wall degradation and secondary metabolism in the genomes of grapevine trunk pathogens.</title>
        <authorList>
            <person name="Lawrence D.P."/>
            <person name="Travadon R."/>
            <person name="Rolshausen P.E."/>
            <person name="Baumgartner K."/>
        </authorList>
    </citation>
    <scope>NUCLEOTIDE SEQUENCE [LARGE SCALE GENOMIC DNA]</scope>
    <source>
        <strain evidence="2">DA912</strain>
    </source>
</reference>
<evidence type="ECO:0000313" key="3">
    <source>
        <dbReference type="Proteomes" id="UP000034680"/>
    </source>
</evidence>
<feature type="signal peptide" evidence="1">
    <location>
        <begin position="1"/>
        <end position="20"/>
    </location>
</feature>
<feature type="chain" id="PRO_5002545418" evidence="1">
    <location>
        <begin position="21"/>
        <end position="204"/>
    </location>
</feature>
<protein>
    <submittedName>
        <fullName evidence="2">Uncharacterized protein</fullName>
    </submittedName>
</protein>
<dbReference type="STRING" id="1214573.A0A0G2HXY6"/>
<dbReference type="EMBL" id="LCUC01000279">
    <property type="protein sequence ID" value="KKY32805.1"/>
    <property type="molecule type" value="Genomic_DNA"/>
</dbReference>
<dbReference type="OrthoDB" id="271448at2759"/>
<evidence type="ECO:0000256" key="1">
    <source>
        <dbReference type="SAM" id="SignalP"/>
    </source>
</evidence>
<sequence>MVKSLIQALCLVAAASTAIAMPYDYDGTPALTTQDKTEWPFSELIRESPFEYHRQAAAMAAGVASRTRPPCGHGGSLLGGSNSSFFISVVNDNDAFEYSGNTYLGWVNQPIYSPWNCQQACKALNATGTKCNSYNTYYVRSPTVTPRTDTSCPNPSSMTTIACALWKNKLYPWDSINTGEMRGKNFTVIIAGSNLYQRNNTDPL</sequence>
<proteinExistence type="predicted"/>
<keyword evidence="1" id="KW-0732">Signal</keyword>
<keyword evidence="3" id="KW-1185">Reference proteome</keyword>
<reference evidence="2 3" key="2">
    <citation type="submission" date="2015-05" db="EMBL/GenBank/DDBJ databases">
        <authorList>
            <person name="Morales-Cruz A."/>
            <person name="Amrine K.C."/>
            <person name="Cantu D."/>
        </authorList>
    </citation>
    <scope>NUCLEOTIDE SEQUENCE [LARGE SCALE GENOMIC DNA]</scope>
    <source>
        <strain evidence="2">DA912</strain>
    </source>
</reference>
<dbReference type="PANTHER" id="PTHR36578:SF1">
    <property type="entry name" value="APPLE DOMAIN-CONTAINING PROTEIN"/>
    <property type="match status" value="1"/>
</dbReference>
<accession>A0A0G2HXY6</accession>
<comment type="caution">
    <text evidence="2">The sequence shown here is derived from an EMBL/GenBank/DDBJ whole genome shotgun (WGS) entry which is preliminary data.</text>
</comment>
<organism evidence="2 3">
    <name type="scientific">Diaporthe ampelina</name>
    <dbReference type="NCBI Taxonomy" id="1214573"/>
    <lineage>
        <taxon>Eukaryota</taxon>
        <taxon>Fungi</taxon>
        <taxon>Dikarya</taxon>
        <taxon>Ascomycota</taxon>
        <taxon>Pezizomycotina</taxon>
        <taxon>Sordariomycetes</taxon>
        <taxon>Sordariomycetidae</taxon>
        <taxon>Diaporthales</taxon>
        <taxon>Diaporthaceae</taxon>
        <taxon>Diaporthe</taxon>
    </lineage>
</organism>
<gene>
    <name evidence="2" type="ORF">UCDDA912_g07247</name>
</gene>
<evidence type="ECO:0000313" key="2">
    <source>
        <dbReference type="EMBL" id="KKY32805.1"/>
    </source>
</evidence>